<protein>
    <submittedName>
        <fullName evidence="2">Uncharacterized protein</fullName>
    </submittedName>
</protein>
<feature type="region of interest" description="Disordered" evidence="1">
    <location>
        <begin position="129"/>
        <end position="184"/>
    </location>
</feature>
<dbReference type="HOGENOM" id="CLU_1286371_0_0_2"/>
<dbReference type="KEGG" id="nou:Natoc_4357"/>
<name>L0K3C3_9EURY</name>
<reference evidence="2 3" key="1">
    <citation type="submission" date="2012-11" db="EMBL/GenBank/DDBJ databases">
        <title>FINISHED of Natronococcus occultus SP4, DSM 3396.</title>
        <authorList>
            <consortium name="DOE Joint Genome Institute"/>
            <person name="Eisen J."/>
            <person name="Huntemann M."/>
            <person name="Wei C.-L."/>
            <person name="Han J."/>
            <person name="Detter J.C."/>
            <person name="Han C."/>
            <person name="Tapia R."/>
            <person name="Chen A."/>
            <person name="Kyrpides N."/>
            <person name="Mavromatis K."/>
            <person name="Markowitz V."/>
            <person name="Szeto E."/>
            <person name="Ivanova N."/>
            <person name="Mikhailova N."/>
            <person name="Ovchinnikova G."/>
            <person name="Pagani I."/>
            <person name="Pati A."/>
            <person name="Goodwin L."/>
            <person name="Nordberg H.P."/>
            <person name="Cantor M.N."/>
            <person name="Hua S.X."/>
            <person name="Woyke T."/>
            <person name="Eisen J."/>
            <person name="Klenk H.-P."/>
            <person name="Klenk H.-P."/>
        </authorList>
    </citation>
    <scope>NUCLEOTIDE SEQUENCE [LARGE SCALE GENOMIC DNA]</scope>
    <source>
        <strain evidence="2 3">SP4</strain>
        <plasmid evidence="3">Plasmid 1</plasmid>
    </source>
</reference>
<feature type="compositionally biased region" description="Basic and acidic residues" evidence="1">
    <location>
        <begin position="164"/>
        <end position="184"/>
    </location>
</feature>
<dbReference type="Proteomes" id="UP000010878">
    <property type="component" value="Plasmid 1"/>
</dbReference>
<evidence type="ECO:0000256" key="1">
    <source>
        <dbReference type="SAM" id="MobiDB-lite"/>
    </source>
</evidence>
<evidence type="ECO:0000313" key="2">
    <source>
        <dbReference type="EMBL" id="AGB39777.1"/>
    </source>
</evidence>
<dbReference type="RefSeq" id="WP_015323208.1">
    <property type="nucleotide sequence ID" value="NC_019975.1"/>
</dbReference>
<gene>
    <name evidence="2" type="ORF">Natoc_4357</name>
</gene>
<dbReference type="EMBL" id="CP003930">
    <property type="protein sequence ID" value="AGB39777.1"/>
    <property type="molecule type" value="Genomic_DNA"/>
</dbReference>
<dbReference type="GeneID" id="14405786"/>
<keyword evidence="3" id="KW-1185">Reference proteome</keyword>
<proteinExistence type="predicted"/>
<evidence type="ECO:0000313" key="3">
    <source>
        <dbReference type="Proteomes" id="UP000010878"/>
    </source>
</evidence>
<keyword evidence="2" id="KW-0614">Plasmid</keyword>
<accession>L0K3C3</accession>
<geneLocation type="plasmid" evidence="2">
    <name>1</name>
</geneLocation>
<organism evidence="2 3">
    <name type="scientific">Natronococcus occultus SP4</name>
    <dbReference type="NCBI Taxonomy" id="694430"/>
    <lineage>
        <taxon>Archaea</taxon>
        <taxon>Methanobacteriati</taxon>
        <taxon>Methanobacteriota</taxon>
        <taxon>Stenosarchaea group</taxon>
        <taxon>Halobacteria</taxon>
        <taxon>Halobacteriales</taxon>
        <taxon>Natrialbaceae</taxon>
        <taxon>Natronococcus</taxon>
    </lineage>
</organism>
<sequence length="214" mass="23387">MSDDIDLNDTQLALLAEHRKHGSPNDATVISGDVASQLDRLDTDALSSVDNPAVVDSKSLDRTDAQRVIEASASVDDPVIMSRSEKESLEENAKVARDALGKILREEKDLHSDTVDAMSLDALASEFRGEDSVTLDVLSQQPETGGAPDEDDEPNGDVDALSTDQREAVRDKLDSIDRLSNRTPEYCDKLKREVRDMVGLEDVSEVDHLDRSAL</sequence>
<dbReference type="AlphaFoldDB" id="L0K3C3"/>